<dbReference type="GO" id="GO:0005634">
    <property type="term" value="C:nucleus"/>
    <property type="evidence" value="ECO:0007669"/>
    <property type="project" value="UniProtKB-SubCell"/>
</dbReference>
<keyword evidence="3" id="KW-0238">DNA-binding</keyword>
<dbReference type="InterPro" id="IPR001471">
    <property type="entry name" value="AP2/ERF_dom"/>
</dbReference>
<evidence type="ECO:0000256" key="6">
    <source>
        <dbReference type="SAM" id="MobiDB-lite"/>
    </source>
</evidence>
<dbReference type="PROSITE" id="PS51032">
    <property type="entry name" value="AP2_ERF"/>
    <property type="match status" value="1"/>
</dbReference>
<dbReference type="Gramene" id="Pp3c18_10680V3.2">
    <property type="protein sequence ID" value="Pp3c18_10680V3.2"/>
    <property type="gene ID" value="Pp3c18_10680"/>
</dbReference>
<keyword evidence="2" id="KW-0805">Transcription regulation</keyword>
<feature type="region of interest" description="Disordered" evidence="6">
    <location>
        <begin position="1"/>
        <end position="26"/>
    </location>
</feature>
<accession>A0A2K1J0L3</accession>
<proteinExistence type="predicted"/>
<keyword evidence="5" id="KW-0539">Nucleus</keyword>
<evidence type="ECO:0000256" key="4">
    <source>
        <dbReference type="ARBA" id="ARBA00023163"/>
    </source>
</evidence>
<dbReference type="GeneID" id="112295005"/>
<dbReference type="PANTHER" id="PTHR31677">
    <property type="entry name" value="AP2 DOMAIN CLASS TRANSCRIPTION FACTOR"/>
    <property type="match status" value="1"/>
</dbReference>
<feature type="region of interest" description="Disordered" evidence="6">
    <location>
        <begin position="265"/>
        <end position="296"/>
    </location>
</feature>
<evidence type="ECO:0000259" key="7">
    <source>
        <dbReference type="PROSITE" id="PS51032"/>
    </source>
</evidence>
<evidence type="ECO:0000313" key="10">
    <source>
        <dbReference type="Proteomes" id="UP000006727"/>
    </source>
</evidence>
<dbReference type="Proteomes" id="UP000006727">
    <property type="component" value="Chromosome 18"/>
</dbReference>
<dbReference type="PaxDb" id="3218-PP1S19_272V6.1"/>
<evidence type="ECO:0000256" key="1">
    <source>
        <dbReference type="ARBA" id="ARBA00004123"/>
    </source>
</evidence>
<dbReference type="Pfam" id="PF00847">
    <property type="entry name" value="AP2"/>
    <property type="match status" value="1"/>
</dbReference>
<dbReference type="GO" id="GO:0003677">
    <property type="term" value="F:DNA binding"/>
    <property type="evidence" value="ECO:0007669"/>
    <property type="project" value="UniProtKB-KW"/>
</dbReference>
<sequence length="572" mass="62170">MGVRALERKGGSKKVKKPQEGKYRGVRRRPWGRYAAEIRDPHTRERRWLGTFDTAEQAAVAYDLAARSMRGLKARTNFVYPTHQTCLMSAALAASRASGQSKGEGFFGGVHGGKSGRNLDWSMTLMPDGKNDGAALSSRNFMLGSMDTLLDPSSEPAFRHMYETVERLASAISDPRPRKSLHEDGDLLNQHACGKVTDVRRSSGRRDQWAVLDVRESALSQSLEQNTGGKSVLCEGRECAIVEVSHPEVTCIGSQPSFYHEISASNESSLTESGGPLRSRESGQISRASSSSKFYEHGPGTLSQVVSKYVTVDKETLTVSSSSPDNRLVDSSQCFLSTQVSYSEDSSSNLVVSSYIDTATSPDSARFIPSSVESSEPGSAAGVTFCNTSSSNRNPDNLQSILPPNVSSAMHNAPRPVYAQPCLDEPRPGLTQNATWSDVTHDRAESWRNLCEPPAAWQYYTDPGMVANDMEDELVDVTRELAMRTSTACQGTQDGGCGECFMSGDWLFPHCDAADSSFSCMSDISGDEYLCNDGYSSAGVHVSSLLHHAFYDAHQSLPVLLEASMDYNALGM</sequence>
<dbReference type="Gramene" id="Pp3c18_10680V3.1">
    <property type="protein sequence ID" value="Pp3c18_10680V3.1"/>
    <property type="gene ID" value="Pp3c18_10680"/>
</dbReference>
<dbReference type="RefSeq" id="XP_024401854.1">
    <property type="nucleotide sequence ID" value="XM_024546086.2"/>
</dbReference>
<dbReference type="SMART" id="SM00380">
    <property type="entry name" value="AP2"/>
    <property type="match status" value="1"/>
</dbReference>
<keyword evidence="10" id="KW-1185">Reference proteome</keyword>
<dbReference type="PRINTS" id="PR00367">
    <property type="entry name" value="ETHRSPELEMNT"/>
</dbReference>
<dbReference type="SUPFAM" id="SSF54171">
    <property type="entry name" value="DNA-binding domain"/>
    <property type="match status" value="1"/>
</dbReference>
<reference evidence="9" key="3">
    <citation type="submission" date="2020-12" db="UniProtKB">
        <authorList>
            <consortium name="EnsemblPlants"/>
        </authorList>
    </citation>
    <scope>IDENTIFICATION</scope>
</reference>
<gene>
    <name evidence="9" type="primary">LOC112295005</name>
    <name evidence="8" type="ORF">PHYPA_022967</name>
</gene>
<reference evidence="8 10" key="2">
    <citation type="journal article" date="2018" name="Plant J.">
        <title>The Physcomitrella patens chromosome-scale assembly reveals moss genome structure and evolution.</title>
        <authorList>
            <person name="Lang D."/>
            <person name="Ullrich K.K."/>
            <person name="Murat F."/>
            <person name="Fuchs J."/>
            <person name="Jenkins J."/>
            <person name="Haas F.B."/>
            <person name="Piednoel M."/>
            <person name="Gundlach H."/>
            <person name="Van Bel M."/>
            <person name="Meyberg R."/>
            <person name="Vives C."/>
            <person name="Morata J."/>
            <person name="Symeonidi A."/>
            <person name="Hiss M."/>
            <person name="Muchero W."/>
            <person name="Kamisugi Y."/>
            <person name="Saleh O."/>
            <person name="Blanc G."/>
            <person name="Decker E.L."/>
            <person name="van Gessel N."/>
            <person name="Grimwood J."/>
            <person name="Hayes R.D."/>
            <person name="Graham S.W."/>
            <person name="Gunter L.E."/>
            <person name="McDaniel S.F."/>
            <person name="Hoernstein S.N.W."/>
            <person name="Larsson A."/>
            <person name="Li F.W."/>
            <person name="Perroud P.F."/>
            <person name="Phillips J."/>
            <person name="Ranjan P."/>
            <person name="Rokshar D.S."/>
            <person name="Rothfels C.J."/>
            <person name="Schneider L."/>
            <person name="Shu S."/>
            <person name="Stevenson D.W."/>
            <person name="Thummler F."/>
            <person name="Tillich M."/>
            <person name="Villarreal Aguilar J.C."/>
            <person name="Widiez T."/>
            <person name="Wong G.K."/>
            <person name="Wymore A."/>
            <person name="Zhang Y."/>
            <person name="Zimmer A.D."/>
            <person name="Quatrano R.S."/>
            <person name="Mayer K.F.X."/>
            <person name="Goodstein D."/>
            <person name="Casacuberta J.M."/>
            <person name="Vandepoele K."/>
            <person name="Reski R."/>
            <person name="Cuming A.C."/>
            <person name="Tuskan G.A."/>
            <person name="Maumus F."/>
            <person name="Salse J."/>
            <person name="Schmutz J."/>
            <person name="Rensing S.A."/>
        </authorList>
    </citation>
    <scope>NUCLEOTIDE SEQUENCE [LARGE SCALE GENOMIC DNA]</scope>
    <source>
        <strain evidence="9 10">cv. Gransden 2004</strain>
    </source>
</reference>
<dbReference type="InterPro" id="IPR036955">
    <property type="entry name" value="AP2/ERF_dom_sf"/>
</dbReference>
<dbReference type="InterPro" id="IPR016177">
    <property type="entry name" value="DNA-bd_dom_sf"/>
</dbReference>
<comment type="subcellular location">
    <subcellularLocation>
        <location evidence="1">Nucleus</location>
    </subcellularLocation>
</comment>
<name>A0A2K1J0L3_PHYPA</name>
<dbReference type="FunFam" id="3.30.730.10:FF:000001">
    <property type="entry name" value="Ethylene-responsive transcription factor 2"/>
    <property type="match status" value="1"/>
</dbReference>
<dbReference type="PANTHER" id="PTHR31677:SF254">
    <property type="entry name" value="AP2_ERF DOMAIN-CONTAINING PROTEIN"/>
    <property type="match status" value="1"/>
</dbReference>
<feature type="domain" description="AP2/ERF" evidence="7">
    <location>
        <begin position="22"/>
        <end position="79"/>
    </location>
</feature>
<keyword evidence="4" id="KW-0804">Transcription</keyword>
<dbReference type="Gene3D" id="3.30.730.10">
    <property type="entry name" value="AP2/ERF domain"/>
    <property type="match status" value="1"/>
</dbReference>
<feature type="compositionally biased region" description="Polar residues" evidence="6">
    <location>
        <begin position="282"/>
        <end position="293"/>
    </location>
</feature>
<dbReference type="EMBL" id="ABEU02000018">
    <property type="protein sequence ID" value="PNR35068.1"/>
    <property type="molecule type" value="Genomic_DNA"/>
</dbReference>
<dbReference type="EnsemblPlants" id="Pp3c18_10680V3.1">
    <property type="protein sequence ID" value="Pp3c18_10680V3.1"/>
    <property type="gene ID" value="Pp3c18_10680"/>
</dbReference>
<evidence type="ECO:0000256" key="2">
    <source>
        <dbReference type="ARBA" id="ARBA00023015"/>
    </source>
</evidence>
<evidence type="ECO:0000256" key="3">
    <source>
        <dbReference type="ARBA" id="ARBA00023125"/>
    </source>
</evidence>
<evidence type="ECO:0000313" key="8">
    <source>
        <dbReference type="EMBL" id="PNR35068.1"/>
    </source>
</evidence>
<reference evidence="8 10" key="1">
    <citation type="journal article" date="2008" name="Science">
        <title>The Physcomitrella genome reveals evolutionary insights into the conquest of land by plants.</title>
        <authorList>
            <person name="Rensing S."/>
            <person name="Lang D."/>
            <person name="Zimmer A."/>
            <person name="Terry A."/>
            <person name="Salamov A."/>
            <person name="Shapiro H."/>
            <person name="Nishiyama T."/>
            <person name="Perroud P.-F."/>
            <person name="Lindquist E."/>
            <person name="Kamisugi Y."/>
            <person name="Tanahashi T."/>
            <person name="Sakakibara K."/>
            <person name="Fujita T."/>
            <person name="Oishi K."/>
            <person name="Shin-I T."/>
            <person name="Kuroki Y."/>
            <person name="Toyoda A."/>
            <person name="Suzuki Y."/>
            <person name="Hashimoto A."/>
            <person name="Yamaguchi K."/>
            <person name="Sugano A."/>
            <person name="Kohara Y."/>
            <person name="Fujiyama A."/>
            <person name="Anterola A."/>
            <person name="Aoki S."/>
            <person name="Ashton N."/>
            <person name="Barbazuk W.B."/>
            <person name="Barker E."/>
            <person name="Bennetzen J."/>
            <person name="Bezanilla M."/>
            <person name="Blankenship R."/>
            <person name="Cho S.H."/>
            <person name="Dutcher S."/>
            <person name="Estelle M."/>
            <person name="Fawcett J.A."/>
            <person name="Gundlach H."/>
            <person name="Hanada K."/>
            <person name="Heyl A."/>
            <person name="Hicks K.A."/>
            <person name="Hugh J."/>
            <person name="Lohr M."/>
            <person name="Mayer K."/>
            <person name="Melkozernov A."/>
            <person name="Murata T."/>
            <person name="Nelson D."/>
            <person name="Pils B."/>
            <person name="Prigge M."/>
            <person name="Reiss B."/>
            <person name="Renner T."/>
            <person name="Rombauts S."/>
            <person name="Rushton P."/>
            <person name="Sanderfoot A."/>
            <person name="Schween G."/>
            <person name="Shiu S.-H."/>
            <person name="Stueber K."/>
            <person name="Theodoulou F.L."/>
            <person name="Tu H."/>
            <person name="Van de Peer Y."/>
            <person name="Verrier P.J."/>
            <person name="Waters E."/>
            <person name="Wood A."/>
            <person name="Yang L."/>
            <person name="Cove D."/>
            <person name="Cuming A."/>
            <person name="Hasebe M."/>
            <person name="Lucas S."/>
            <person name="Mishler D.B."/>
            <person name="Reski R."/>
            <person name="Grigoriev I."/>
            <person name="Quatrano R.S."/>
            <person name="Boore J.L."/>
        </authorList>
    </citation>
    <scope>NUCLEOTIDE SEQUENCE [LARGE SCALE GENOMIC DNA]</scope>
    <source>
        <strain evidence="9 10">cv. Gransden 2004</strain>
    </source>
</reference>
<feature type="compositionally biased region" description="Basic and acidic residues" evidence="6">
    <location>
        <begin position="1"/>
        <end position="10"/>
    </location>
</feature>
<dbReference type="CDD" id="cd00018">
    <property type="entry name" value="AP2"/>
    <property type="match status" value="1"/>
</dbReference>
<protein>
    <recommendedName>
        <fullName evidence="7">AP2/ERF domain-containing protein</fullName>
    </recommendedName>
</protein>
<evidence type="ECO:0000256" key="5">
    <source>
        <dbReference type="ARBA" id="ARBA00023242"/>
    </source>
</evidence>
<dbReference type="EnsemblPlants" id="Pp3c18_10680V3.2">
    <property type="protein sequence ID" value="Pp3c18_10680V3.2"/>
    <property type="gene ID" value="Pp3c18_10680"/>
</dbReference>
<evidence type="ECO:0000313" key="9">
    <source>
        <dbReference type="EnsemblPlants" id="Pp3c18_10680V3.1"/>
    </source>
</evidence>
<dbReference type="AlphaFoldDB" id="A0A2K1J0L3"/>
<dbReference type="GO" id="GO:0003700">
    <property type="term" value="F:DNA-binding transcription factor activity"/>
    <property type="evidence" value="ECO:0007669"/>
    <property type="project" value="InterPro"/>
</dbReference>
<organism evidence="8">
    <name type="scientific">Physcomitrium patens</name>
    <name type="common">Spreading-leaved earth moss</name>
    <name type="synonym">Physcomitrella patens</name>
    <dbReference type="NCBI Taxonomy" id="3218"/>
    <lineage>
        <taxon>Eukaryota</taxon>
        <taxon>Viridiplantae</taxon>
        <taxon>Streptophyta</taxon>
        <taxon>Embryophyta</taxon>
        <taxon>Bryophyta</taxon>
        <taxon>Bryophytina</taxon>
        <taxon>Bryopsida</taxon>
        <taxon>Funariidae</taxon>
        <taxon>Funariales</taxon>
        <taxon>Funariaceae</taxon>
        <taxon>Physcomitrium</taxon>
    </lineage>
</organism>